<gene>
    <name evidence="1" type="ORF">AHA02nite_10130</name>
</gene>
<comment type="caution">
    <text evidence="1">The sequence shown here is derived from an EMBL/GenBank/DDBJ whole genome shotgun (WGS) entry which is preliminary data.</text>
</comment>
<sequence>MEFILFSRNDLMKCTETFIEVFNDDPWNDEWTFTKAKNIY</sequence>
<proteinExistence type="predicted"/>
<dbReference type="Proteomes" id="UP000321440">
    <property type="component" value="Unassembled WGS sequence"/>
</dbReference>
<protein>
    <submittedName>
        <fullName evidence="1">Uncharacterized protein</fullName>
    </submittedName>
</protein>
<organism evidence="1 2">
    <name type="scientific">Alkalibacillus haloalkaliphilus</name>
    <dbReference type="NCBI Taxonomy" id="94136"/>
    <lineage>
        <taxon>Bacteria</taxon>
        <taxon>Bacillati</taxon>
        <taxon>Bacillota</taxon>
        <taxon>Bacilli</taxon>
        <taxon>Bacillales</taxon>
        <taxon>Bacillaceae</taxon>
        <taxon>Alkalibacillus</taxon>
    </lineage>
</organism>
<dbReference type="AlphaFoldDB" id="A0A511W2Q9"/>
<accession>A0A511W2Q9</accession>
<dbReference type="EMBL" id="BJYA01000003">
    <property type="protein sequence ID" value="GEN45237.1"/>
    <property type="molecule type" value="Genomic_DNA"/>
</dbReference>
<evidence type="ECO:0000313" key="1">
    <source>
        <dbReference type="EMBL" id="GEN45237.1"/>
    </source>
</evidence>
<evidence type="ECO:0000313" key="2">
    <source>
        <dbReference type="Proteomes" id="UP000321440"/>
    </source>
</evidence>
<name>A0A511W2Q9_9BACI</name>
<reference evidence="1 2" key="1">
    <citation type="submission" date="2019-07" db="EMBL/GenBank/DDBJ databases">
        <title>Whole genome shotgun sequence of Alkalibacillus haloalkaliphilus NBRC 103110.</title>
        <authorList>
            <person name="Hosoyama A."/>
            <person name="Uohara A."/>
            <person name="Ohji S."/>
            <person name="Ichikawa N."/>
        </authorList>
    </citation>
    <scope>NUCLEOTIDE SEQUENCE [LARGE SCALE GENOMIC DNA]</scope>
    <source>
        <strain evidence="1 2">NBRC 103110</strain>
    </source>
</reference>
<keyword evidence="2" id="KW-1185">Reference proteome</keyword>